<dbReference type="GO" id="GO:0001228">
    <property type="term" value="F:DNA-binding transcription activator activity, RNA polymerase II-specific"/>
    <property type="evidence" value="ECO:0007669"/>
    <property type="project" value="TreeGrafter"/>
</dbReference>
<evidence type="ECO:0000313" key="8">
    <source>
        <dbReference type="EMBL" id="KDQ54812.1"/>
    </source>
</evidence>
<keyword evidence="3" id="KW-0238">DNA-binding</keyword>
<dbReference type="InterPro" id="IPR046347">
    <property type="entry name" value="bZIP_sf"/>
</dbReference>
<keyword evidence="6" id="KW-0175">Coiled coil</keyword>
<dbReference type="AlphaFoldDB" id="A0A067PU49"/>
<dbReference type="STRING" id="933084.A0A067PU49"/>
<dbReference type="HOGENOM" id="CLU_193387_0_0_1"/>
<evidence type="ECO:0000256" key="2">
    <source>
        <dbReference type="ARBA" id="ARBA00023015"/>
    </source>
</evidence>
<keyword evidence="2" id="KW-0805">Transcription regulation</keyword>
<dbReference type="GO" id="GO:0005634">
    <property type="term" value="C:nucleus"/>
    <property type="evidence" value="ECO:0007669"/>
    <property type="project" value="UniProtKB-SubCell"/>
</dbReference>
<dbReference type="InterPro" id="IPR004827">
    <property type="entry name" value="bZIP"/>
</dbReference>
<dbReference type="Proteomes" id="UP000027265">
    <property type="component" value="Unassembled WGS sequence"/>
</dbReference>
<dbReference type="GO" id="GO:0000977">
    <property type="term" value="F:RNA polymerase II transcription regulatory region sequence-specific DNA binding"/>
    <property type="evidence" value="ECO:0007669"/>
    <property type="project" value="TreeGrafter"/>
</dbReference>
<dbReference type="EMBL" id="KL197727">
    <property type="protein sequence ID" value="KDQ54812.1"/>
    <property type="molecule type" value="Genomic_DNA"/>
</dbReference>
<evidence type="ECO:0000313" key="9">
    <source>
        <dbReference type="Proteomes" id="UP000027265"/>
    </source>
</evidence>
<proteinExistence type="predicted"/>
<dbReference type="Gene3D" id="1.20.5.170">
    <property type="match status" value="1"/>
</dbReference>
<dbReference type="PANTHER" id="PTHR13044">
    <property type="entry name" value="ACTIVATING TRANSCRIPTION FACTOR ATF 4/5"/>
    <property type="match status" value="1"/>
</dbReference>
<gene>
    <name evidence="8" type="ORF">JAAARDRAFT_105377</name>
</gene>
<dbReference type="PROSITE" id="PS50217">
    <property type="entry name" value="BZIP"/>
    <property type="match status" value="1"/>
</dbReference>
<evidence type="ECO:0000256" key="5">
    <source>
        <dbReference type="ARBA" id="ARBA00023242"/>
    </source>
</evidence>
<feature type="non-terminal residue" evidence="8">
    <location>
        <position position="1"/>
    </location>
</feature>
<dbReference type="InParanoid" id="A0A067PU49"/>
<evidence type="ECO:0000256" key="6">
    <source>
        <dbReference type="SAM" id="Coils"/>
    </source>
</evidence>
<keyword evidence="9" id="KW-1185">Reference proteome</keyword>
<dbReference type="OrthoDB" id="1939598at2759"/>
<feature type="non-terminal residue" evidence="8">
    <location>
        <position position="58"/>
    </location>
</feature>
<feature type="domain" description="BZIP" evidence="7">
    <location>
        <begin position="1"/>
        <end position="58"/>
    </location>
</feature>
<evidence type="ECO:0000256" key="4">
    <source>
        <dbReference type="ARBA" id="ARBA00023163"/>
    </source>
</evidence>
<dbReference type="PANTHER" id="PTHR13044:SF14">
    <property type="entry name" value="CRYPTOCEPHAL, ISOFORM A"/>
    <property type="match status" value="1"/>
</dbReference>
<sequence length="58" mass="6927">EDKRRRNTAASARFRIKKKQKVLNLERTVSDLTGRAEDLEREATELRRENGWLKEIIM</sequence>
<reference evidence="9" key="1">
    <citation type="journal article" date="2014" name="Proc. Natl. Acad. Sci. U.S.A.">
        <title>Extensive sampling of basidiomycete genomes demonstrates inadequacy of the white-rot/brown-rot paradigm for wood decay fungi.</title>
        <authorList>
            <person name="Riley R."/>
            <person name="Salamov A.A."/>
            <person name="Brown D.W."/>
            <person name="Nagy L.G."/>
            <person name="Floudas D."/>
            <person name="Held B.W."/>
            <person name="Levasseur A."/>
            <person name="Lombard V."/>
            <person name="Morin E."/>
            <person name="Otillar R."/>
            <person name="Lindquist E.A."/>
            <person name="Sun H."/>
            <person name="LaButti K.M."/>
            <person name="Schmutz J."/>
            <person name="Jabbour D."/>
            <person name="Luo H."/>
            <person name="Baker S.E."/>
            <person name="Pisabarro A.G."/>
            <person name="Walton J.D."/>
            <person name="Blanchette R.A."/>
            <person name="Henrissat B."/>
            <person name="Martin F."/>
            <person name="Cullen D."/>
            <person name="Hibbett D.S."/>
            <person name="Grigoriev I.V."/>
        </authorList>
    </citation>
    <scope>NUCLEOTIDE SEQUENCE [LARGE SCALE GENOMIC DNA]</scope>
    <source>
        <strain evidence="9">MUCL 33604</strain>
    </source>
</reference>
<name>A0A067PU49_9AGAM</name>
<evidence type="ECO:0000256" key="3">
    <source>
        <dbReference type="ARBA" id="ARBA00023125"/>
    </source>
</evidence>
<organism evidence="8 9">
    <name type="scientific">Jaapia argillacea MUCL 33604</name>
    <dbReference type="NCBI Taxonomy" id="933084"/>
    <lineage>
        <taxon>Eukaryota</taxon>
        <taxon>Fungi</taxon>
        <taxon>Dikarya</taxon>
        <taxon>Basidiomycota</taxon>
        <taxon>Agaricomycotina</taxon>
        <taxon>Agaricomycetes</taxon>
        <taxon>Agaricomycetidae</taxon>
        <taxon>Jaapiales</taxon>
        <taxon>Jaapiaceae</taxon>
        <taxon>Jaapia</taxon>
    </lineage>
</organism>
<comment type="subcellular location">
    <subcellularLocation>
        <location evidence="1">Nucleus</location>
    </subcellularLocation>
</comment>
<protein>
    <recommendedName>
        <fullName evidence="7">BZIP domain-containing protein</fullName>
    </recommendedName>
</protein>
<dbReference type="PROSITE" id="PS00036">
    <property type="entry name" value="BZIP_BASIC"/>
    <property type="match status" value="1"/>
</dbReference>
<keyword evidence="5" id="KW-0539">Nucleus</keyword>
<dbReference type="SUPFAM" id="SSF57959">
    <property type="entry name" value="Leucine zipper domain"/>
    <property type="match status" value="1"/>
</dbReference>
<evidence type="ECO:0000256" key="1">
    <source>
        <dbReference type="ARBA" id="ARBA00004123"/>
    </source>
</evidence>
<keyword evidence="4" id="KW-0804">Transcription</keyword>
<dbReference type="Pfam" id="PF07716">
    <property type="entry name" value="bZIP_2"/>
    <property type="match status" value="1"/>
</dbReference>
<feature type="coiled-coil region" evidence="6">
    <location>
        <begin position="22"/>
        <end position="56"/>
    </location>
</feature>
<accession>A0A067PU49</accession>
<evidence type="ECO:0000259" key="7">
    <source>
        <dbReference type="PROSITE" id="PS50217"/>
    </source>
</evidence>